<sequence>MKKLPSLLNAKFIISVVTETVWTGFAGIAVSAEYMSK</sequence>
<keyword evidence="1" id="KW-1133">Transmembrane helix</keyword>
<gene>
    <name evidence="2" type="ORF">J2S02_004782</name>
</gene>
<keyword evidence="3" id="KW-1185">Reference proteome</keyword>
<protein>
    <submittedName>
        <fullName evidence="2">Uncharacterized protein</fullName>
    </submittedName>
</protein>
<keyword evidence="1" id="KW-0812">Transmembrane</keyword>
<evidence type="ECO:0000313" key="2">
    <source>
        <dbReference type="EMBL" id="MDQ0228400.1"/>
    </source>
</evidence>
<dbReference type="EMBL" id="JAUSTZ010000020">
    <property type="protein sequence ID" value="MDQ0228400.1"/>
    <property type="molecule type" value="Genomic_DNA"/>
</dbReference>
<reference evidence="2 3" key="1">
    <citation type="submission" date="2023-07" db="EMBL/GenBank/DDBJ databases">
        <title>Genomic Encyclopedia of Type Strains, Phase IV (KMG-IV): sequencing the most valuable type-strain genomes for metagenomic binning, comparative biology and taxonomic classification.</title>
        <authorList>
            <person name="Goeker M."/>
        </authorList>
    </citation>
    <scope>NUCLEOTIDE SEQUENCE [LARGE SCALE GENOMIC DNA]</scope>
    <source>
        <strain evidence="2 3">DSM 17723</strain>
    </source>
</reference>
<evidence type="ECO:0000313" key="3">
    <source>
        <dbReference type="Proteomes" id="UP001232245"/>
    </source>
</evidence>
<evidence type="ECO:0000256" key="1">
    <source>
        <dbReference type="SAM" id="Phobius"/>
    </source>
</evidence>
<organism evidence="2 3">
    <name type="scientific">Metabacillus niabensis</name>
    <dbReference type="NCBI Taxonomy" id="324854"/>
    <lineage>
        <taxon>Bacteria</taxon>
        <taxon>Bacillati</taxon>
        <taxon>Bacillota</taxon>
        <taxon>Bacilli</taxon>
        <taxon>Bacillales</taxon>
        <taxon>Bacillaceae</taxon>
        <taxon>Metabacillus</taxon>
    </lineage>
</organism>
<accession>A0ABT9Z813</accession>
<feature type="transmembrane region" description="Helical" evidence="1">
    <location>
        <begin position="12"/>
        <end position="32"/>
    </location>
</feature>
<name>A0ABT9Z813_9BACI</name>
<comment type="caution">
    <text evidence="2">The sequence shown here is derived from an EMBL/GenBank/DDBJ whole genome shotgun (WGS) entry which is preliminary data.</text>
</comment>
<dbReference type="Proteomes" id="UP001232245">
    <property type="component" value="Unassembled WGS sequence"/>
</dbReference>
<proteinExistence type="predicted"/>
<keyword evidence="1" id="KW-0472">Membrane</keyword>